<protein>
    <submittedName>
        <fullName evidence="1">Uncharacterized protein</fullName>
    </submittedName>
</protein>
<dbReference type="EMBL" id="GBXM01091886">
    <property type="protein sequence ID" value="JAH16691.1"/>
    <property type="molecule type" value="Transcribed_RNA"/>
</dbReference>
<reference evidence="1" key="1">
    <citation type="submission" date="2014-11" db="EMBL/GenBank/DDBJ databases">
        <authorList>
            <person name="Amaro Gonzalez C."/>
        </authorList>
    </citation>
    <scope>NUCLEOTIDE SEQUENCE</scope>
</reference>
<name>A0A0E9QIH4_ANGAN</name>
<sequence length="14" mass="1519">MHQMSSSVSKPRSG</sequence>
<evidence type="ECO:0000313" key="1">
    <source>
        <dbReference type="EMBL" id="JAH16691.1"/>
    </source>
</evidence>
<organism evidence="1">
    <name type="scientific">Anguilla anguilla</name>
    <name type="common">European freshwater eel</name>
    <name type="synonym">Muraena anguilla</name>
    <dbReference type="NCBI Taxonomy" id="7936"/>
    <lineage>
        <taxon>Eukaryota</taxon>
        <taxon>Metazoa</taxon>
        <taxon>Chordata</taxon>
        <taxon>Craniata</taxon>
        <taxon>Vertebrata</taxon>
        <taxon>Euteleostomi</taxon>
        <taxon>Actinopterygii</taxon>
        <taxon>Neopterygii</taxon>
        <taxon>Teleostei</taxon>
        <taxon>Anguilliformes</taxon>
        <taxon>Anguillidae</taxon>
        <taxon>Anguilla</taxon>
    </lineage>
</organism>
<proteinExistence type="predicted"/>
<accession>A0A0E9QIH4</accession>
<dbReference type="EMBL" id="GBXM01104678">
    <property type="protein sequence ID" value="JAH03899.1"/>
    <property type="molecule type" value="Transcribed_RNA"/>
</dbReference>
<reference evidence="1" key="2">
    <citation type="journal article" date="2015" name="Fish Shellfish Immunol.">
        <title>Early steps in the European eel (Anguilla anguilla)-Vibrio vulnificus interaction in the gills: Role of the RtxA13 toxin.</title>
        <authorList>
            <person name="Callol A."/>
            <person name="Pajuelo D."/>
            <person name="Ebbesson L."/>
            <person name="Teles M."/>
            <person name="MacKenzie S."/>
            <person name="Amaro C."/>
        </authorList>
    </citation>
    <scope>NUCLEOTIDE SEQUENCE</scope>
</reference>